<comment type="caution">
    <text evidence="1">The sequence shown here is derived from an EMBL/GenBank/DDBJ whole genome shotgun (WGS) entry which is preliminary data.</text>
</comment>
<evidence type="ECO:0000313" key="1">
    <source>
        <dbReference type="EMBL" id="MEQ2166039.1"/>
    </source>
</evidence>
<dbReference type="EMBL" id="JAHRIO010022506">
    <property type="protein sequence ID" value="MEQ2166039.1"/>
    <property type="molecule type" value="Genomic_DNA"/>
</dbReference>
<protein>
    <recommendedName>
        <fullName evidence="3">Secreted protein</fullName>
    </recommendedName>
</protein>
<organism evidence="1 2">
    <name type="scientific">Goodea atripinnis</name>
    <dbReference type="NCBI Taxonomy" id="208336"/>
    <lineage>
        <taxon>Eukaryota</taxon>
        <taxon>Metazoa</taxon>
        <taxon>Chordata</taxon>
        <taxon>Craniata</taxon>
        <taxon>Vertebrata</taxon>
        <taxon>Euteleostomi</taxon>
        <taxon>Actinopterygii</taxon>
        <taxon>Neopterygii</taxon>
        <taxon>Teleostei</taxon>
        <taxon>Neoteleostei</taxon>
        <taxon>Acanthomorphata</taxon>
        <taxon>Ovalentaria</taxon>
        <taxon>Atherinomorphae</taxon>
        <taxon>Cyprinodontiformes</taxon>
        <taxon>Goodeidae</taxon>
        <taxon>Goodea</taxon>
    </lineage>
</organism>
<reference evidence="1 2" key="1">
    <citation type="submission" date="2021-06" db="EMBL/GenBank/DDBJ databases">
        <authorList>
            <person name="Palmer J.M."/>
        </authorList>
    </citation>
    <scope>NUCLEOTIDE SEQUENCE [LARGE SCALE GENOMIC DNA]</scope>
    <source>
        <strain evidence="1 2">GA_2019</strain>
        <tissue evidence="1">Muscle</tissue>
    </source>
</reference>
<gene>
    <name evidence="1" type="ORF">GOODEAATRI_023432</name>
</gene>
<proteinExistence type="predicted"/>
<sequence length="90" mass="10419">TLQFFPCFWQADNKSCLTSRPQGYSPPWESCFYHACWGLSQHQACRARSASCLVTRCLCFEEEKEKITVVDNLAAAYCRWVNSSQNTKRK</sequence>
<evidence type="ECO:0008006" key="3">
    <source>
        <dbReference type="Google" id="ProtNLM"/>
    </source>
</evidence>
<feature type="non-terminal residue" evidence="1">
    <location>
        <position position="1"/>
    </location>
</feature>
<accession>A0ABV0N3R0</accession>
<dbReference type="Proteomes" id="UP001476798">
    <property type="component" value="Unassembled WGS sequence"/>
</dbReference>
<name>A0ABV0N3R0_9TELE</name>
<keyword evidence="2" id="KW-1185">Reference proteome</keyword>
<evidence type="ECO:0000313" key="2">
    <source>
        <dbReference type="Proteomes" id="UP001476798"/>
    </source>
</evidence>